<dbReference type="AlphaFoldDB" id="E4ZTV0"/>
<dbReference type="VEuPathDB" id="FungiDB:LEMA_P116630.1"/>
<reference evidence="2" key="1">
    <citation type="journal article" date="2011" name="Nat. Commun.">
        <title>Effector diversification within compartments of the Leptosphaeria maculans genome affected by Repeat-Induced Point mutations.</title>
        <authorList>
            <person name="Rouxel T."/>
            <person name="Grandaubert J."/>
            <person name="Hane J.K."/>
            <person name="Hoede C."/>
            <person name="van de Wouw A.P."/>
            <person name="Couloux A."/>
            <person name="Dominguez V."/>
            <person name="Anthouard V."/>
            <person name="Bally P."/>
            <person name="Bourras S."/>
            <person name="Cozijnsen A.J."/>
            <person name="Ciuffetti L.M."/>
            <person name="Degrave A."/>
            <person name="Dilmaghani A."/>
            <person name="Duret L."/>
            <person name="Fudal I."/>
            <person name="Goodwin S.B."/>
            <person name="Gout L."/>
            <person name="Glaser N."/>
            <person name="Linglin J."/>
            <person name="Kema G.H.J."/>
            <person name="Lapalu N."/>
            <person name="Lawrence C.B."/>
            <person name="May K."/>
            <person name="Meyer M."/>
            <person name="Ollivier B."/>
            <person name="Poulain J."/>
            <person name="Schoch C.L."/>
            <person name="Simon A."/>
            <person name="Spatafora J.W."/>
            <person name="Stachowiak A."/>
            <person name="Turgeon B.G."/>
            <person name="Tyler B.M."/>
            <person name="Vincent D."/>
            <person name="Weissenbach J."/>
            <person name="Amselem J."/>
            <person name="Quesneville H."/>
            <person name="Oliver R.P."/>
            <person name="Wincker P."/>
            <person name="Balesdent M.-H."/>
            <person name="Howlett B.J."/>
        </authorList>
    </citation>
    <scope>NUCLEOTIDE SEQUENCE [LARGE SCALE GENOMIC DNA]</scope>
    <source>
        <strain evidence="2">JN3 / isolate v23.1.3 / race Av1-4-5-6-7-8</strain>
    </source>
</reference>
<sequence length="185" mass="20626">MICCPASHPPTSTPQNLIYHTRILARSLPIAGVAYISTPNPSPVPGTLQLHFSQRLIPFPDAQPCSYCRQLLVPRIRIAPYSSPTRRVNLSILESNHRLLPYSRFRFSEESRPFPLLSSVCPSTPPFIAQRVVSQTTQSVHHTGYSDDPRYSSPSLSLPTSIPVCLDSTIYQRLQAKPLMVGSSW</sequence>
<dbReference type="Proteomes" id="UP000002668">
    <property type="component" value="Genome"/>
</dbReference>
<dbReference type="EMBL" id="FP929125">
    <property type="protein sequence ID" value="CBX94660.1"/>
    <property type="molecule type" value="Genomic_DNA"/>
</dbReference>
<evidence type="ECO:0000313" key="2">
    <source>
        <dbReference type="Proteomes" id="UP000002668"/>
    </source>
</evidence>
<evidence type="ECO:0000313" key="1">
    <source>
        <dbReference type="EMBL" id="CBX94660.1"/>
    </source>
</evidence>
<keyword evidence="2" id="KW-1185">Reference proteome</keyword>
<dbReference type="InParanoid" id="E4ZTV0"/>
<accession>E4ZTV0</accession>
<organism evidence="2">
    <name type="scientific">Leptosphaeria maculans (strain JN3 / isolate v23.1.3 / race Av1-4-5-6-7-8)</name>
    <name type="common">Blackleg fungus</name>
    <name type="synonym">Phoma lingam</name>
    <dbReference type="NCBI Taxonomy" id="985895"/>
    <lineage>
        <taxon>Eukaryota</taxon>
        <taxon>Fungi</taxon>
        <taxon>Dikarya</taxon>
        <taxon>Ascomycota</taxon>
        <taxon>Pezizomycotina</taxon>
        <taxon>Dothideomycetes</taxon>
        <taxon>Pleosporomycetidae</taxon>
        <taxon>Pleosporales</taxon>
        <taxon>Pleosporineae</taxon>
        <taxon>Leptosphaeriaceae</taxon>
        <taxon>Plenodomus</taxon>
        <taxon>Plenodomus lingam/Leptosphaeria maculans species complex</taxon>
    </lineage>
</organism>
<dbReference type="HOGENOM" id="CLU_1461562_0_0_1"/>
<protein>
    <submittedName>
        <fullName evidence="1">Predicted protein</fullName>
    </submittedName>
</protein>
<name>E4ZTV0_LEPMJ</name>
<proteinExistence type="predicted"/>
<gene>
    <name evidence="1" type="ORF">LEMA_P116630.1</name>
</gene>